<dbReference type="InterPro" id="IPR036390">
    <property type="entry name" value="WH_DNA-bd_sf"/>
</dbReference>
<evidence type="ECO:0000256" key="1">
    <source>
        <dbReference type="ARBA" id="ARBA00023015"/>
    </source>
</evidence>
<dbReference type="AlphaFoldDB" id="A0A1M5BN69"/>
<dbReference type="PROSITE" id="PS51118">
    <property type="entry name" value="HTH_HXLR"/>
    <property type="match status" value="1"/>
</dbReference>
<dbReference type="OrthoDB" id="7678715at2"/>
<dbReference type="GO" id="GO:0003677">
    <property type="term" value="F:DNA binding"/>
    <property type="evidence" value="ECO:0007669"/>
    <property type="project" value="UniProtKB-KW"/>
</dbReference>
<dbReference type="InterPro" id="IPR036388">
    <property type="entry name" value="WH-like_DNA-bd_sf"/>
</dbReference>
<sequence length="151" mass="16675">MDKQEGTATLLRNSGVTIAGNEELKGDRKLQEIFNNANTIANEICPVGDVIARISDKWSILSIYALGAYGKLRFSELIHKIDGISHRMLTVTLRNLEGDGFIKRTVHAEVPPRVDYELTELGHSLMQQLSGIIGWAEANGAEILAFRNKKG</sequence>
<keyword evidence="6" id="KW-1185">Reference proteome</keyword>
<keyword evidence="3" id="KW-0804">Transcription</keyword>
<gene>
    <name evidence="5" type="ORF">SAMN04488522_1021269</name>
</gene>
<evidence type="ECO:0000256" key="2">
    <source>
        <dbReference type="ARBA" id="ARBA00023125"/>
    </source>
</evidence>
<keyword evidence="2" id="KW-0238">DNA-binding</keyword>
<dbReference type="SUPFAM" id="SSF46785">
    <property type="entry name" value="Winged helix' DNA-binding domain"/>
    <property type="match status" value="1"/>
</dbReference>
<dbReference type="PANTHER" id="PTHR33204:SF39">
    <property type="entry name" value="TRANSCRIPTIONAL REGULATORY PROTEIN"/>
    <property type="match status" value="1"/>
</dbReference>
<organism evidence="5 6">
    <name type="scientific">Pedobacter caeni</name>
    <dbReference type="NCBI Taxonomy" id="288992"/>
    <lineage>
        <taxon>Bacteria</taxon>
        <taxon>Pseudomonadati</taxon>
        <taxon>Bacteroidota</taxon>
        <taxon>Sphingobacteriia</taxon>
        <taxon>Sphingobacteriales</taxon>
        <taxon>Sphingobacteriaceae</taxon>
        <taxon>Pedobacter</taxon>
    </lineage>
</organism>
<dbReference type="EMBL" id="FQUQ01000002">
    <property type="protein sequence ID" value="SHF43830.1"/>
    <property type="molecule type" value="Genomic_DNA"/>
</dbReference>
<feature type="domain" description="HTH hxlR-type" evidence="4">
    <location>
        <begin position="45"/>
        <end position="144"/>
    </location>
</feature>
<dbReference type="PANTHER" id="PTHR33204">
    <property type="entry name" value="TRANSCRIPTIONAL REGULATOR, MARR FAMILY"/>
    <property type="match status" value="1"/>
</dbReference>
<dbReference type="InterPro" id="IPR002577">
    <property type="entry name" value="HTH_HxlR"/>
</dbReference>
<proteinExistence type="predicted"/>
<keyword evidence="1" id="KW-0805">Transcription regulation</keyword>
<name>A0A1M5BN69_9SPHI</name>
<evidence type="ECO:0000313" key="5">
    <source>
        <dbReference type="EMBL" id="SHF43830.1"/>
    </source>
</evidence>
<dbReference type="Proteomes" id="UP000184287">
    <property type="component" value="Unassembled WGS sequence"/>
</dbReference>
<accession>A0A1M5BN69</accession>
<dbReference type="Pfam" id="PF01638">
    <property type="entry name" value="HxlR"/>
    <property type="match status" value="1"/>
</dbReference>
<evidence type="ECO:0000313" key="6">
    <source>
        <dbReference type="Proteomes" id="UP000184287"/>
    </source>
</evidence>
<protein>
    <submittedName>
        <fullName evidence="5">Transcriptional regulator, HxlR family</fullName>
    </submittedName>
</protein>
<reference evidence="6" key="1">
    <citation type="submission" date="2016-11" db="EMBL/GenBank/DDBJ databases">
        <authorList>
            <person name="Varghese N."/>
            <person name="Submissions S."/>
        </authorList>
    </citation>
    <scope>NUCLEOTIDE SEQUENCE [LARGE SCALE GENOMIC DNA]</scope>
    <source>
        <strain evidence="6">DSM 16990</strain>
    </source>
</reference>
<evidence type="ECO:0000256" key="3">
    <source>
        <dbReference type="ARBA" id="ARBA00023163"/>
    </source>
</evidence>
<dbReference type="STRING" id="288992.SAMN04488522_1021269"/>
<dbReference type="RefSeq" id="WP_084528847.1">
    <property type="nucleotide sequence ID" value="NZ_FQUQ01000002.1"/>
</dbReference>
<evidence type="ECO:0000259" key="4">
    <source>
        <dbReference type="PROSITE" id="PS51118"/>
    </source>
</evidence>
<dbReference type="Gene3D" id="1.10.10.10">
    <property type="entry name" value="Winged helix-like DNA-binding domain superfamily/Winged helix DNA-binding domain"/>
    <property type="match status" value="1"/>
</dbReference>